<reference evidence="4" key="1">
    <citation type="submission" date="2010-12" db="EMBL/GenBank/DDBJ databases">
        <title>The genome sequence of Filifactor alocis strain ATCC 35896.</title>
        <authorList>
            <consortium name="The Broad Institute Genome Sequencing Platform"/>
            <person name="Ward D."/>
            <person name="Earl A."/>
            <person name="Feldgarden M."/>
            <person name="Young S.K."/>
            <person name="Gargeya S."/>
            <person name="Zeng Q."/>
            <person name="Alvarado L."/>
            <person name="Berlin A."/>
            <person name="Bochicchio J."/>
            <person name="Chapman S.B."/>
            <person name="Chen Z."/>
            <person name="Freedman E."/>
            <person name="Gellesch M."/>
            <person name="Goldberg J."/>
            <person name="Griggs A."/>
            <person name="Gujja S."/>
            <person name="Heilman E."/>
            <person name="Heiman D."/>
            <person name="Howarth C."/>
            <person name="Mehta T."/>
            <person name="Neiman D."/>
            <person name="Pearson M."/>
            <person name="Roberts A."/>
            <person name="Saif S."/>
            <person name="Shea T."/>
            <person name="Shenoy N."/>
            <person name="Sisk P."/>
            <person name="Stolte C."/>
            <person name="Sykes S."/>
            <person name="White J."/>
            <person name="Yandava C."/>
            <person name="Izard J."/>
            <person name="Blanton J.M."/>
            <person name="Baranova O.V."/>
            <person name="Tanner A.C."/>
            <person name="Dewhirst F.E."/>
            <person name="Haas B."/>
            <person name="Nusbaum C."/>
            <person name="Birren B."/>
        </authorList>
    </citation>
    <scope>NUCLEOTIDE SEQUENCE [LARGE SCALE GENOMIC DNA]</scope>
    <source>
        <strain evidence="4">ATCC 35896 / D40 B5</strain>
    </source>
</reference>
<name>D6GQX8_FILAD</name>
<evidence type="ECO:0000256" key="1">
    <source>
        <dbReference type="ARBA" id="ARBA00006420"/>
    </source>
</evidence>
<organism evidence="3 4">
    <name type="scientific">Filifactor alocis (strain ATCC 35896 / CCUG 47790 / D40 B5)</name>
    <name type="common">Fusobacterium alocis</name>
    <dbReference type="NCBI Taxonomy" id="546269"/>
    <lineage>
        <taxon>Bacteria</taxon>
        <taxon>Bacillati</taxon>
        <taxon>Bacillota</taxon>
        <taxon>Clostridia</taxon>
        <taxon>Peptostreptococcales</taxon>
        <taxon>Filifactoraceae</taxon>
        <taxon>Filifactor</taxon>
    </lineage>
</organism>
<dbReference type="eggNOG" id="COG0822">
    <property type="taxonomic scope" value="Bacteria"/>
</dbReference>
<dbReference type="Gene3D" id="3.90.1010.10">
    <property type="match status" value="1"/>
</dbReference>
<dbReference type="PANTHER" id="PTHR10093">
    <property type="entry name" value="IRON-SULFUR CLUSTER ASSEMBLY ENZYME NIFU HOMOLOG"/>
    <property type="match status" value="1"/>
</dbReference>
<keyword evidence="4" id="KW-1185">Reference proteome</keyword>
<dbReference type="CDD" id="cd06664">
    <property type="entry name" value="IscU_like"/>
    <property type="match status" value="1"/>
</dbReference>
<evidence type="ECO:0000313" key="4">
    <source>
        <dbReference type="Proteomes" id="UP000007468"/>
    </source>
</evidence>
<dbReference type="EMBL" id="CP002390">
    <property type="protein sequence ID" value="EFE29181.1"/>
    <property type="molecule type" value="Genomic_DNA"/>
</dbReference>
<dbReference type="SUPFAM" id="SSF82649">
    <property type="entry name" value="SufE/NifU"/>
    <property type="match status" value="1"/>
</dbReference>
<dbReference type="GO" id="GO:0005506">
    <property type="term" value="F:iron ion binding"/>
    <property type="evidence" value="ECO:0007669"/>
    <property type="project" value="InterPro"/>
</dbReference>
<accession>D6GQX8</accession>
<dbReference type="GO" id="GO:0016226">
    <property type="term" value="P:iron-sulfur cluster assembly"/>
    <property type="evidence" value="ECO:0007669"/>
    <property type="project" value="InterPro"/>
</dbReference>
<sequence length="144" mass="16178">MNLKEIYTQLILEESKNQENKRELENVTHSEWGHNPSCGDEIKLQLDIEDEIIKDASFTGQGCAISQASTSIMISLIKGKNIHQAKKLITIFLNLIKKETPLSDEEFDELGDAVALENISTMPARVKCAVLAWHTLSVILEKIE</sequence>
<dbReference type="STRING" id="546269.HMPREF0389_01105"/>
<protein>
    <submittedName>
        <fullName evidence="3">SUF system FeS assembly protein, NifU family</fullName>
    </submittedName>
</protein>
<dbReference type="KEGG" id="faa:HMPREF0389_01105"/>
<dbReference type="RefSeq" id="WP_014263087.1">
    <property type="nucleotide sequence ID" value="NC_016630.1"/>
</dbReference>
<proteinExistence type="inferred from homology"/>
<comment type="similarity">
    <text evidence="1">Belongs to the NifU family.</text>
</comment>
<dbReference type="AlphaFoldDB" id="D6GQX8"/>
<dbReference type="InterPro" id="IPR002871">
    <property type="entry name" value="NIF_FeS_clus_asmbl_NifU_N"/>
</dbReference>
<feature type="domain" description="NIF system FeS cluster assembly NifU N-terminal" evidence="2">
    <location>
        <begin position="7"/>
        <end position="128"/>
    </location>
</feature>
<evidence type="ECO:0000313" key="3">
    <source>
        <dbReference type="EMBL" id="EFE29181.1"/>
    </source>
</evidence>
<gene>
    <name evidence="3" type="ordered locus">HMPREF0389_01105</name>
</gene>
<evidence type="ECO:0000259" key="2">
    <source>
        <dbReference type="Pfam" id="PF01592"/>
    </source>
</evidence>
<dbReference type="Pfam" id="PF01592">
    <property type="entry name" value="NifU_N"/>
    <property type="match status" value="1"/>
</dbReference>
<dbReference type="GO" id="GO:0051536">
    <property type="term" value="F:iron-sulfur cluster binding"/>
    <property type="evidence" value="ECO:0007669"/>
    <property type="project" value="InterPro"/>
</dbReference>
<dbReference type="NCBIfam" id="TIGR01994">
    <property type="entry name" value="SUF_scaf_2"/>
    <property type="match status" value="1"/>
</dbReference>
<dbReference type="PATRIC" id="fig|546269.5.peg.1634"/>
<dbReference type="Proteomes" id="UP000007468">
    <property type="component" value="Chromosome"/>
</dbReference>
<dbReference type="FunFam" id="3.90.1010.10:FF:000002">
    <property type="entry name" value="Iron-sulfur cluster assembly scaffold protein NifU"/>
    <property type="match status" value="1"/>
</dbReference>
<dbReference type="OrthoDB" id="9804157at2"/>